<keyword evidence="3" id="KW-1185">Reference proteome</keyword>
<gene>
    <name evidence="2" type="ORF">OXX778_LOCUS22612</name>
</gene>
<feature type="compositionally biased region" description="Polar residues" evidence="1">
    <location>
        <begin position="43"/>
        <end position="56"/>
    </location>
</feature>
<feature type="non-terminal residue" evidence="2">
    <location>
        <position position="1"/>
    </location>
</feature>
<sequence>MKSGFSPFHSLRKDLVEEATKVYWRCEFYNQCRGRGISNGLQPSFKNTLPHNSNHQNRPEDKEKLYSKQKLLEIATSSNEQPRAVIIIYWFADECISLFGKKGPIRRQIIRTRNREFGYNKNPQLLSELEIL</sequence>
<protein>
    <submittedName>
        <fullName evidence="2">Uncharacterized protein</fullName>
    </submittedName>
</protein>
<comment type="caution">
    <text evidence="2">The sequence shown here is derived from an EMBL/GenBank/DDBJ whole genome shotgun (WGS) entry which is preliminary data.</text>
</comment>
<accession>A0A814RHU1</accession>
<dbReference type="OrthoDB" id="10485091at2759"/>
<reference evidence="2" key="1">
    <citation type="submission" date="2021-02" db="EMBL/GenBank/DDBJ databases">
        <authorList>
            <person name="Nowell W R."/>
        </authorList>
    </citation>
    <scope>NUCLEOTIDE SEQUENCE</scope>
    <source>
        <strain evidence="2">Ploen Becks lab</strain>
    </source>
</reference>
<organism evidence="2 3">
    <name type="scientific">Brachionus calyciflorus</name>
    <dbReference type="NCBI Taxonomy" id="104777"/>
    <lineage>
        <taxon>Eukaryota</taxon>
        <taxon>Metazoa</taxon>
        <taxon>Spiralia</taxon>
        <taxon>Gnathifera</taxon>
        <taxon>Rotifera</taxon>
        <taxon>Eurotatoria</taxon>
        <taxon>Monogononta</taxon>
        <taxon>Pseudotrocha</taxon>
        <taxon>Ploima</taxon>
        <taxon>Brachionidae</taxon>
        <taxon>Brachionus</taxon>
    </lineage>
</organism>
<evidence type="ECO:0000256" key="1">
    <source>
        <dbReference type="SAM" id="MobiDB-lite"/>
    </source>
</evidence>
<name>A0A814RHU1_9BILA</name>
<feature type="region of interest" description="Disordered" evidence="1">
    <location>
        <begin position="43"/>
        <end position="64"/>
    </location>
</feature>
<evidence type="ECO:0000313" key="3">
    <source>
        <dbReference type="Proteomes" id="UP000663879"/>
    </source>
</evidence>
<dbReference type="Proteomes" id="UP000663879">
    <property type="component" value="Unassembled WGS sequence"/>
</dbReference>
<dbReference type="EMBL" id="CAJNOC010009901">
    <property type="protein sequence ID" value="CAF1134254.1"/>
    <property type="molecule type" value="Genomic_DNA"/>
</dbReference>
<dbReference type="AlphaFoldDB" id="A0A814RHU1"/>
<evidence type="ECO:0000313" key="2">
    <source>
        <dbReference type="EMBL" id="CAF1134254.1"/>
    </source>
</evidence>
<proteinExistence type="predicted"/>